<dbReference type="Pfam" id="PF04535">
    <property type="entry name" value="CASP_dom"/>
    <property type="match status" value="1"/>
</dbReference>
<gene>
    <name evidence="10" type="ORF">ILEXP_LOCUS45732</name>
    <name evidence="11" type="ORF">ILEXP_LOCUS45769</name>
</gene>
<evidence type="ECO:0000313" key="12">
    <source>
        <dbReference type="Proteomes" id="UP001642360"/>
    </source>
</evidence>
<dbReference type="GO" id="GO:0005886">
    <property type="term" value="C:plasma membrane"/>
    <property type="evidence" value="ECO:0007669"/>
    <property type="project" value="UniProtKB-SubCell"/>
</dbReference>
<dbReference type="Proteomes" id="UP001642360">
    <property type="component" value="Unassembled WGS sequence"/>
</dbReference>
<keyword evidence="7 8" id="KW-0472">Membrane</keyword>
<dbReference type="EMBL" id="CAUOFW020006724">
    <property type="protein sequence ID" value="CAK9175940.1"/>
    <property type="molecule type" value="Genomic_DNA"/>
</dbReference>
<feature type="domain" description="Casparian strip membrane protein" evidence="9">
    <location>
        <begin position="16"/>
        <end position="169"/>
    </location>
</feature>
<evidence type="ECO:0000256" key="2">
    <source>
        <dbReference type="ARBA" id="ARBA00007651"/>
    </source>
</evidence>
<dbReference type="PANTHER" id="PTHR36488">
    <property type="entry name" value="CASP-LIKE PROTEIN 1U1"/>
    <property type="match status" value="1"/>
</dbReference>
<comment type="subcellular location">
    <subcellularLocation>
        <location evidence="1 8">Cell membrane</location>
        <topology evidence="1 8">Multi-pass membrane protein</topology>
    </subcellularLocation>
</comment>
<reference evidence="11 12" key="1">
    <citation type="submission" date="2024-02" db="EMBL/GenBank/DDBJ databases">
        <authorList>
            <person name="Vignale AGUSTIN F."/>
            <person name="Sosa J E."/>
            <person name="Modenutti C."/>
        </authorList>
    </citation>
    <scope>NUCLEOTIDE SEQUENCE [LARGE SCALE GENOMIC DNA]</scope>
</reference>
<evidence type="ECO:0000259" key="9">
    <source>
        <dbReference type="Pfam" id="PF04535"/>
    </source>
</evidence>
<proteinExistence type="inferred from homology"/>
<keyword evidence="5 8" id="KW-0812">Transmembrane</keyword>
<protein>
    <recommendedName>
        <fullName evidence="8">CASP-like protein</fullName>
    </recommendedName>
</protein>
<organism evidence="11 12">
    <name type="scientific">Ilex paraguariensis</name>
    <name type="common">yerba mate</name>
    <dbReference type="NCBI Taxonomy" id="185542"/>
    <lineage>
        <taxon>Eukaryota</taxon>
        <taxon>Viridiplantae</taxon>
        <taxon>Streptophyta</taxon>
        <taxon>Embryophyta</taxon>
        <taxon>Tracheophyta</taxon>
        <taxon>Spermatophyta</taxon>
        <taxon>Magnoliopsida</taxon>
        <taxon>eudicotyledons</taxon>
        <taxon>Gunneridae</taxon>
        <taxon>Pentapetalae</taxon>
        <taxon>asterids</taxon>
        <taxon>campanulids</taxon>
        <taxon>Aquifoliales</taxon>
        <taxon>Aquifoliaceae</taxon>
        <taxon>Ilex</taxon>
    </lineage>
</organism>
<evidence type="ECO:0000256" key="7">
    <source>
        <dbReference type="ARBA" id="ARBA00023136"/>
    </source>
</evidence>
<keyword evidence="4 8" id="KW-1003">Cell membrane</keyword>
<evidence type="ECO:0000256" key="4">
    <source>
        <dbReference type="ARBA" id="ARBA00022475"/>
    </source>
</evidence>
<feature type="transmembrane region" description="Helical" evidence="8">
    <location>
        <begin position="157"/>
        <end position="180"/>
    </location>
</feature>
<accession>A0ABC8U3P1</accession>
<evidence type="ECO:0000313" key="11">
    <source>
        <dbReference type="EMBL" id="CAK9175940.1"/>
    </source>
</evidence>
<evidence type="ECO:0000256" key="6">
    <source>
        <dbReference type="ARBA" id="ARBA00022989"/>
    </source>
</evidence>
<comment type="subunit">
    <text evidence="3 8">Homodimer and heterodimers.</text>
</comment>
<feature type="transmembrane region" description="Helical" evidence="8">
    <location>
        <begin position="109"/>
        <end position="137"/>
    </location>
</feature>
<evidence type="ECO:0000256" key="3">
    <source>
        <dbReference type="ARBA" id="ARBA00011489"/>
    </source>
</evidence>
<name>A0ABC8U3P1_9AQUA</name>
<dbReference type="EMBL" id="CAUOFW020006724">
    <property type="protein sequence ID" value="CAK9175904.1"/>
    <property type="molecule type" value="Genomic_DNA"/>
</dbReference>
<feature type="transmembrane region" description="Helical" evidence="8">
    <location>
        <begin position="75"/>
        <end position="97"/>
    </location>
</feature>
<evidence type="ECO:0000256" key="1">
    <source>
        <dbReference type="ARBA" id="ARBA00004651"/>
    </source>
</evidence>
<evidence type="ECO:0000256" key="8">
    <source>
        <dbReference type="RuleBase" id="RU361233"/>
    </source>
</evidence>
<comment type="caution">
    <text evidence="11">The sequence shown here is derived from an EMBL/GenBank/DDBJ whole genome shotgun (WGS) entry which is preliminary data.</text>
</comment>
<evidence type="ECO:0000313" key="10">
    <source>
        <dbReference type="EMBL" id="CAK9175904.1"/>
    </source>
</evidence>
<keyword evidence="6 8" id="KW-1133">Transmembrane helix</keyword>
<comment type="similarity">
    <text evidence="2 8">Belongs to the Casparian strip membrane proteins (CASP) family.</text>
</comment>
<dbReference type="InterPro" id="IPR006702">
    <property type="entry name" value="CASP_dom"/>
</dbReference>
<sequence length="187" mass="20251">MDGVLRSDVKVDVSTRRVRCYDLLLRILGLALTMVAAIVAGVNKETETIPVTLVDGMPPLRVPVTAKWQQMSSTVYFVTSNAIACAYSAISLVLLLATRNRKNNVALALLMLDLIMVALLFSANGAAAGIGIIALNGNSHVQWHKVCNVFPNYCRRGAASIVMSMLGSVVFLWLVVLAALDLHRKSR</sequence>
<feature type="transmembrane region" description="Helical" evidence="8">
    <location>
        <begin position="23"/>
        <end position="42"/>
    </location>
</feature>
<dbReference type="InterPro" id="IPR044173">
    <property type="entry name" value="CASPL"/>
</dbReference>
<dbReference type="AlphaFoldDB" id="A0ABC8U3P1"/>
<dbReference type="NCBIfam" id="TIGR01569">
    <property type="entry name" value="A_tha_TIGR01569"/>
    <property type="match status" value="1"/>
</dbReference>
<dbReference type="InterPro" id="IPR006459">
    <property type="entry name" value="CASP/CASPL"/>
</dbReference>
<dbReference type="PANTHER" id="PTHR36488:SF8">
    <property type="entry name" value="CASP-LIKE PROTEIN 1U1"/>
    <property type="match status" value="1"/>
</dbReference>
<evidence type="ECO:0000256" key="5">
    <source>
        <dbReference type="ARBA" id="ARBA00022692"/>
    </source>
</evidence>
<keyword evidence="12" id="KW-1185">Reference proteome</keyword>